<accession>F7AKQ9</accession>
<dbReference type="InterPro" id="IPR052056">
    <property type="entry name" value="Mono-ARTD/PARP"/>
</dbReference>
<evidence type="ECO:0000313" key="12">
    <source>
        <dbReference type="Proteomes" id="UP000008144"/>
    </source>
</evidence>
<evidence type="ECO:0000256" key="5">
    <source>
        <dbReference type="ARBA" id="ARBA00023242"/>
    </source>
</evidence>
<dbReference type="InterPro" id="IPR002589">
    <property type="entry name" value="Macro_dom"/>
</dbReference>
<feature type="domain" description="Macro" evidence="10">
    <location>
        <begin position="1"/>
        <end position="118"/>
    </location>
</feature>
<dbReference type="Gene3D" id="3.90.228.10">
    <property type="match status" value="1"/>
</dbReference>
<evidence type="ECO:0000259" key="10">
    <source>
        <dbReference type="PROSITE" id="PS51154"/>
    </source>
</evidence>
<dbReference type="HOGENOM" id="CLU_012160_2_0_1"/>
<keyword evidence="12" id="KW-1185">Reference proteome</keyword>
<dbReference type="AlphaFoldDB" id="F7AKQ9"/>
<dbReference type="GO" id="GO:0005634">
    <property type="term" value="C:nucleus"/>
    <property type="evidence" value="ECO:0000318"/>
    <property type="project" value="GO_Central"/>
</dbReference>
<dbReference type="GO" id="GO:0005737">
    <property type="term" value="C:cytoplasm"/>
    <property type="evidence" value="ECO:0000318"/>
    <property type="project" value="GO_Central"/>
</dbReference>
<feature type="domain" description="Macro" evidence="10">
    <location>
        <begin position="150"/>
        <end position="322"/>
    </location>
</feature>
<dbReference type="PROSITE" id="PS51154">
    <property type="entry name" value="MACRO"/>
    <property type="match status" value="2"/>
</dbReference>
<comment type="subcellular location">
    <subcellularLocation>
        <location evidence="1">Nucleus</location>
    </subcellularLocation>
</comment>
<dbReference type="GO" id="GO:0003950">
    <property type="term" value="F:NAD+ poly-ADP-ribosyltransferase activity"/>
    <property type="evidence" value="ECO:0000318"/>
    <property type="project" value="GO_Central"/>
</dbReference>
<dbReference type="GeneTree" id="ENSGT00940000164121"/>
<evidence type="ECO:0000256" key="2">
    <source>
        <dbReference type="ARBA" id="ARBA00022676"/>
    </source>
</evidence>
<evidence type="ECO:0000256" key="8">
    <source>
        <dbReference type="SAM" id="MobiDB-lite"/>
    </source>
</evidence>
<feature type="domain" description="PARP catalytic" evidence="9">
    <location>
        <begin position="345"/>
        <end position="546"/>
    </location>
</feature>
<keyword evidence="2 7" id="KW-0328">Glycosyltransferase</keyword>
<dbReference type="GO" id="GO:0010629">
    <property type="term" value="P:negative regulation of gene expression"/>
    <property type="evidence" value="ECO:0000318"/>
    <property type="project" value="GO_Central"/>
</dbReference>
<dbReference type="Gene3D" id="3.40.220.10">
    <property type="entry name" value="Leucine Aminopeptidase, subunit E, domain 1"/>
    <property type="match status" value="2"/>
</dbReference>
<feature type="compositionally biased region" description="Polar residues" evidence="8">
    <location>
        <begin position="497"/>
        <end position="512"/>
    </location>
</feature>
<sequence>QNEKLLGNVLVTKGHNLHCQHVYHVLISKWDFNDEAASTALIKKVVRKALQLATQNNCTSIALPAIGCGAFGFPAEQVAKYMKQEFDNVQGKTTLRSIYINLHPSDVKIIQKFRNVFANDIKVGNSNSRNLQKSLQIADELGKSTIALPALATGTLTLGSVCLEVYEGDVTKETGDVLVNNVAQNQQLEQAGPLSKSIVNAAGSSIVTEFNTQGTKSMKVTSGGNLSYDMIVHVGCGPNATQDVNNIVIEALQRAEAMNKSTVVLPAIGTGTRDNVPKCAKKMRDGIDSFIKQNPVSVKSIKVVVFDSGMLLHFQKALLEKRQGLLNSFSLNFIIEYSISIFSGYPDVWKPMKRNEKLLTVDVDPWSDEFKKVLKEFKQSSSFIKSVVKLQRLQHPFQYDQFHSREKDVETELKSRNKTHLPVTRRLFHGTSPESCEKICKEGFNRSYAGKNATKYGKGMYFAVNSSYCHDNGFAQQGAGNCHMFLADVVTGEFGQGSPNSIVPPSTSSGNKESCHSAVDNTTNPSMFIVFRDYCVYPHYLLSYQK</sequence>
<reference evidence="11" key="2">
    <citation type="journal article" date="2008" name="Genome Biol.">
        <title>Improved genome assembly and evidence-based global gene model set for the chordate Ciona intestinalis: new insight into intron and operon populations.</title>
        <authorList>
            <person name="Satou Y."/>
            <person name="Mineta K."/>
            <person name="Ogasawara M."/>
            <person name="Sasakura Y."/>
            <person name="Shoguchi E."/>
            <person name="Ueno K."/>
            <person name="Yamada L."/>
            <person name="Matsumoto J."/>
            <person name="Wasserscheid J."/>
            <person name="Dewar K."/>
            <person name="Wiley G.B."/>
            <person name="Macmil S.L."/>
            <person name="Roe B.A."/>
            <person name="Zeller R.W."/>
            <person name="Hastings K.E."/>
            <person name="Lemaire P."/>
            <person name="Lindquist E."/>
            <person name="Endo T."/>
            <person name="Hotta K."/>
            <person name="Inaba K."/>
        </authorList>
    </citation>
    <scope>NUCLEOTIDE SEQUENCE [LARGE SCALE GENOMIC DNA]</scope>
    <source>
        <strain evidence="11">wild type</strain>
    </source>
</reference>
<dbReference type="Pfam" id="PF01661">
    <property type="entry name" value="Macro"/>
    <property type="match status" value="2"/>
</dbReference>
<keyword evidence="4 7" id="KW-0520">NAD</keyword>
<dbReference type="InterPro" id="IPR012317">
    <property type="entry name" value="Poly(ADP-ribose)pol_cat_dom"/>
</dbReference>
<dbReference type="EMBL" id="EAAA01002855">
    <property type="status" value="NOT_ANNOTATED_CDS"/>
    <property type="molecule type" value="Genomic_DNA"/>
</dbReference>
<evidence type="ECO:0000256" key="6">
    <source>
        <dbReference type="ARBA" id="ARBA00024347"/>
    </source>
</evidence>
<dbReference type="GO" id="GO:0003714">
    <property type="term" value="F:transcription corepressor activity"/>
    <property type="evidence" value="ECO:0000318"/>
    <property type="project" value="GO_Central"/>
</dbReference>
<evidence type="ECO:0000256" key="4">
    <source>
        <dbReference type="ARBA" id="ARBA00023027"/>
    </source>
</evidence>
<organism evidence="11 12">
    <name type="scientific">Ciona intestinalis</name>
    <name type="common">Transparent sea squirt</name>
    <name type="synonym">Ascidia intestinalis</name>
    <dbReference type="NCBI Taxonomy" id="7719"/>
    <lineage>
        <taxon>Eukaryota</taxon>
        <taxon>Metazoa</taxon>
        <taxon>Chordata</taxon>
        <taxon>Tunicata</taxon>
        <taxon>Ascidiacea</taxon>
        <taxon>Phlebobranchia</taxon>
        <taxon>Cionidae</taxon>
        <taxon>Ciona</taxon>
    </lineage>
</organism>
<protein>
    <recommendedName>
        <fullName evidence="7">Poly [ADP-ribose] polymerase</fullName>
        <shortName evidence="7">PARP</shortName>
        <ecNumber evidence="7">2.4.2.-</ecNumber>
    </recommendedName>
</protein>
<reference evidence="12" key="1">
    <citation type="journal article" date="2002" name="Science">
        <title>The draft genome of Ciona intestinalis: insights into chordate and vertebrate origins.</title>
        <authorList>
            <person name="Dehal P."/>
            <person name="Satou Y."/>
            <person name="Campbell R.K."/>
            <person name="Chapman J."/>
            <person name="Degnan B."/>
            <person name="De Tomaso A."/>
            <person name="Davidson B."/>
            <person name="Di Gregorio A."/>
            <person name="Gelpke M."/>
            <person name="Goodstein D.M."/>
            <person name="Harafuji N."/>
            <person name="Hastings K.E."/>
            <person name="Ho I."/>
            <person name="Hotta K."/>
            <person name="Huang W."/>
            <person name="Kawashima T."/>
            <person name="Lemaire P."/>
            <person name="Martinez D."/>
            <person name="Meinertzhagen I.A."/>
            <person name="Necula S."/>
            <person name="Nonaka M."/>
            <person name="Putnam N."/>
            <person name="Rash S."/>
            <person name="Saiga H."/>
            <person name="Satake M."/>
            <person name="Terry A."/>
            <person name="Yamada L."/>
            <person name="Wang H.G."/>
            <person name="Awazu S."/>
            <person name="Azumi K."/>
            <person name="Boore J."/>
            <person name="Branno M."/>
            <person name="Chin-Bow S."/>
            <person name="DeSantis R."/>
            <person name="Doyle S."/>
            <person name="Francino P."/>
            <person name="Keys D.N."/>
            <person name="Haga S."/>
            <person name="Hayashi H."/>
            <person name="Hino K."/>
            <person name="Imai K.S."/>
            <person name="Inaba K."/>
            <person name="Kano S."/>
            <person name="Kobayashi K."/>
            <person name="Kobayashi M."/>
            <person name="Lee B.I."/>
            <person name="Makabe K.W."/>
            <person name="Manohar C."/>
            <person name="Matassi G."/>
            <person name="Medina M."/>
            <person name="Mochizuki Y."/>
            <person name="Mount S."/>
            <person name="Morishita T."/>
            <person name="Miura S."/>
            <person name="Nakayama A."/>
            <person name="Nishizaka S."/>
            <person name="Nomoto H."/>
            <person name="Ohta F."/>
            <person name="Oishi K."/>
            <person name="Rigoutsos I."/>
            <person name="Sano M."/>
            <person name="Sasaki A."/>
            <person name="Sasakura Y."/>
            <person name="Shoguchi E."/>
            <person name="Shin-i T."/>
            <person name="Spagnuolo A."/>
            <person name="Stainier D."/>
            <person name="Suzuki M.M."/>
            <person name="Tassy O."/>
            <person name="Takatori N."/>
            <person name="Tokuoka M."/>
            <person name="Yagi K."/>
            <person name="Yoshizaki F."/>
            <person name="Wada S."/>
            <person name="Zhang C."/>
            <person name="Hyatt P.D."/>
            <person name="Larimer F."/>
            <person name="Detter C."/>
            <person name="Doggett N."/>
            <person name="Glavina T."/>
            <person name="Hawkins T."/>
            <person name="Richardson P."/>
            <person name="Lucas S."/>
            <person name="Kohara Y."/>
            <person name="Levine M."/>
            <person name="Satoh N."/>
            <person name="Rokhsar D.S."/>
        </authorList>
    </citation>
    <scope>NUCLEOTIDE SEQUENCE [LARGE SCALE GENOMIC DNA]</scope>
</reference>
<evidence type="ECO:0000259" key="9">
    <source>
        <dbReference type="PROSITE" id="PS51059"/>
    </source>
</evidence>
<evidence type="ECO:0000256" key="3">
    <source>
        <dbReference type="ARBA" id="ARBA00022679"/>
    </source>
</evidence>
<dbReference type="OMA" id="DQFLLFF"/>
<evidence type="ECO:0000256" key="7">
    <source>
        <dbReference type="RuleBase" id="RU362114"/>
    </source>
</evidence>
<keyword evidence="5" id="KW-0539">Nucleus</keyword>
<comment type="similarity">
    <text evidence="6">Belongs to the ARTD/PARP family.</text>
</comment>
<name>F7AKQ9_CIOIN</name>
<dbReference type="EC" id="2.4.2.-" evidence="7"/>
<reference evidence="11" key="3">
    <citation type="submission" date="2025-08" db="UniProtKB">
        <authorList>
            <consortium name="Ensembl"/>
        </authorList>
    </citation>
    <scope>IDENTIFICATION</scope>
</reference>
<proteinExistence type="inferred from homology"/>
<reference evidence="11" key="4">
    <citation type="submission" date="2025-09" db="UniProtKB">
        <authorList>
            <consortium name="Ensembl"/>
        </authorList>
    </citation>
    <scope>IDENTIFICATION</scope>
</reference>
<dbReference type="PANTHER" id="PTHR14453:SF67">
    <property type="entry name" value="POLY [ADP-RIBOSE] POLYMERASE"/>
    <property type="match status" value="1"/>
</dbReference>
<dbReference type="InterPro" id="IPR043472">
    <property type="entry name" value="Macro_dom-like"/>
</dbReference>
<dbReference type="CDD" id="cd01439">
    <property type="entry name" value="TCCD_inducible_PARP_like"/>
    <property type="match status" value="1"/>
</dbReference>
<dbReference type="PANTHER" id="PTHR14453">
    <property type="entry name" value="PARP/ZINC FINGER CCCH TYPE DOMAIN CONTAINING PROTEIN"/>
    <property type="match status" value="1"/>
</dbReference>
<dbReference type="PROSITE" id="PS51059">
    <property type="entry name" value="PARP_CATALYTIC"/>
    <property type="match status" value="1"/>
</dbReference>
<dbReference type="InParanoid" id="F7AKQ9"/>
<dbReference type="Proteomes" id="UP000008144">
    <property type="component" value="Chromosome 9"/>
</dbReference>
<dbReference type="SUPFAM" id="SSF52949">
    <property type="entry name" value="Macro domain-like"/>
    <property type="match status" value="2"/>
</dbReference>
<dbReference type="SUPFAM" id="SSF56399">
    <property type="entry name" value="ADP-ribosylation"/>
    <property type="match status" value="1"/>
</dbReference>
<dbReference type="Pfam" id="PF00644">
    <property type="entry name" value="PARP"/>
    <property type="match status" value="1"/>
</dbReference>
<evidence type="ECO:0000256" key="1">
    <source>
        <dbReference type="ARBA" id="ARBA00004123"/>
    </source>
</evidence>
<evidence type="ECO:0000313" key="11">
    <source>
        <dbReference type="Ensembl" id="ENSCINP00000003812.3"/>
    </source>
</evidence>
<keyword evidence="3 7" id="KW-0808">Transferase</keyword>
<feature type="region of interest" description="Disordered" evidence="8">
    <location>
        <begin position="497"/>
        <end position="517"/>
    </location>
</feature>
<dbReference type="Ensembl" id="ENSCINT00000003812.3">
    <property type="protein sequence ID" value="ENSCINP00000003812.3"/>
    <property type="gene ID" value="ENSCING00000001893.3"/>
</dbReference>